<comment type="caution">
    <text evidence="1">The sequence shown here is derived from an EMBL/GenBank/DDBJ whole genome shotgun (WGS) entry which is preliminary data.</text>
</comment>
<gene>
    <name evidence="1" type="ORF">AVEN_202758_1</name>
</gene>
<dbReference type="EMBL" id="BGPR01057006">
    <property type="protein sequence ID" value="GBO33439.1"/>
    <property type="molecule type" value="Genomic_DNA"/>
</dbReference>
<keyword evidence="2" id="KW-1185">Reference proteome</keyword>
<evidence type="ECO:0000313" key="2">
    <source>
        <dbReference type="Proteomes" id="UP000499080"/>
    </source>
</evidence>
<name>A0A4Y2W8G4_ARAVE</name>
<protein>
    <submittedName>
        <fullName evidence="1">Uncharacterized protein</fullName>
    </submittedName>
</protein>
<feature type="non-terminal residue" evidence="1">
    <location>
        <position position="1"/>
    </location>
</feature>
<organism evidence="1 2">
    <name type="scientific">Araneus ventricosus</name>
    <name type="common">Orbweaver spider</name>
    <name type="synonym">Epeira ventricosa</name>
    <dbReference type="NCBI Taxonomy" id="182803"/>
    <lineage>
        <taxon>Eukaryota</taxon>
        <taxon>Metazoa</taxon>
        <taxon>Ecdysozoa</taxon>
        <taxon>Arthropoda</taxon>
        <taxon>Chelicerata</taxon>
        <taxon>Arachnida</taxon>
        <taxon>Araneae</taxon>
        <taxon>Araneomorphae</taxon>
        <taxon>Entelegynae</taxon>
        <taxon>Araneoidea</taxon>
        <taxon>Araneidae</taxon>
        <taxon>Araneus</taxon>
    </lineage>
</organism>
<dbReference type="Proteomes" id="UP000499080">
    <property type="component" value="Unassembled WGS sequence"/>
</dbReference>
<proteinExistence type="predicted"/>
<reference evidence="1 2" key="1">
    <citation type="journal article" date="2019" name="Sci. Rep.">
        <title>Orb-weaving spider Araneus ventricosus genome elucidates the spidroin gene catalogue.</title>
        <authorList>
            <person name="Kono N."/>
            <person name="Nakamura H."/>
            <person name="Ohtoshi R."/>
            <person name="Moran D.A.P."/>
            <person name="Shinohara A."/>
            <person name="Yoshida Y."/>
            <person name="Fujiwara M."/>
            <person name="Mori M."/>
            <person name="Tomita M."/>
            <person name="Arakawa K."/>
        </authorList>
    </citation>
    <scope>NUCLEOTIDE SEQUENCE [LARGE SCALE GENOMIC DNA]</scope>
</reference>
<accession>A0A4Y2W8G4</accession>
<dbReference type="AlphaFoldDB" id="A0A4Y2W8G4"/>
<sequence length="87" mass="9777">LFESKVLRLNKTPGWLRYPRIVEWTIPRRDYSLGMLRCIVVSSVLGDARVGAEDDTECGAGGVNFLHRLSAWDQAEWDPAGESEKKG</sequence>
<evidence type="ECO:0000313" key="1">
    <source>
        <dbReference type="EMBL" id="GBO33439.1"/>
    </source>
</evidence>